<name>A0A3L6QIX4_PANMI</name>
<dbReference type="InterPro" id="IPR016164">
    <property type="entry name" value="FAD-linked_Oxase-like_C"/>
</dbReference>
<organism evidence="9 10">
    <name type="scientific">Panicum miliaceum</name>
    <name type="common">Proso millet</name>
    <name type="synonym">Broomcorn millet</name>
    <dbReference type="NCBI Taxonomy" id="4540"/>
    <lineage>
        <taxon>Eukaryota</taxon>
        <taxon>Viridiplantae</taxon>
        <taxon>Streptophyta</taxon>
        <taxon>Embryophyta</taxon>
        <taxon>Tracheophyta</taxon>
        <taxon>Spermatophyta</taxon>
        <taxon>Magnoliopsida</taxon>
        <taxon>Liliopsida</taxon>
        <taxon>Poales</taxon>
        <taxon>Poaceae</taxon>
        <taxon>PACMAD clade</taxon>
        <taxon>Panicoideae</taxon>
        <taxon>Panicodae</taxon>
        <taxon>Paniceae</taxon>
        <taxon>Panicinae</taxon>
        <taxon>Panicum</taxon>
        <taxon>Panicum sect. Panicum</taxon>
    </lineage>
</organism>
<keyword evidence="5" id="KW-0285">Flavoprotein</keyword>
<reference evidence="10" key="1">
    <citation type="journal article" date="2019" name="Nat. Commun.">
        <title>The genome of broomcorn millet.</title>
        <authorList>
            <person name="Zou C."/>
            <person name="Miki D."/>
            <person name="Li D."/>
            <person name="Tang Q."/>
            <person name="Xiao L."/>
            <person name="Rajput S."/>
            <person name="Deng P."/>
            <person name="Jia W."/>
            <person name="Huang R."/>
            <person name="Zhang M."/>
            <person name="Sun Y."/>
            <person name="Hu J."/>
            <person name="Fu X."/>
            <person name="Schnable P.S."/>
            <person name="Li F."/>
            <person name="Zhang H."/>
            <person name="Feng B."/>
            <person name="Zhu X."/>
            <person name="Liu R."/>
            <person name="Schnable J.C."/>
            <person name="Zhu J.-K."/>
            <person name="Zhang H."/>
        </authorList>
    </citation>
    <scope>NUCLEOTIDE SEQUENCE [LARGE SCALE GENOMIC DNA]</scope>
</reference>
<dbReference type="InterPro" id="IPR006094">
    <property type="entry name" value="Oxid_FAD_bind_N"/>
</dbReference>
<comment type="subunit">
    <text evidence="3">Monomer.</text>
</comment>
<dbReference type="Pfam" id="PF01565">
    <property type="entry name" value="FAD_binding_4"/>
    <property type="match status" value="1"/>
</dbReference>
<dbReference type="InterPro" id="IPR015345">
    <property type="entry name" value="Cytokinin_DH_FAD/cytokin-bd"/>
</dbReference>
<dbReference type="AlphaFoldDB" id="A0A3L6QIX4"/>
<evidence type="ECO:0000256" key="3">
    <source>
        <dbReference type="ARBA" id="ARBA00011245"/>
    </source>
</evidence>
<sequence>MRALRRGHRARVVNVSAAAAGADEPHVDAGGEQLWADVLLATLGHGFAPRACTDYLHLTVGGTLSNAGIGGQAFRHGPQIANVHELDVITGTGEMVTCSRAKNSDLFFAVLGGLGQFGVITRATIGLEPAPKRKMEALLRQLSFEPGFVFAKDVAFAEFLDRVCEEEMAL</sequence>
<dbReference type="InterPro" id="IPR050432">
    <property type="entry name" value="FAD-linked_Oxidoreductases_BP"/>
</dbReference>
<evidence type="ECO:0000256" key="4">
    <source>
        <dbReference type="ARBA" id="ARBA00011928"/>
    </source>
</evidence>
<keyword evidence="10" id="KW-1185">Reference proteome</keyword>
<accession>A0A3L6QIX4</accession>
<evidence type="ECO:0000256" key="6">
    <source>
        <dbReference type="ARBA" id="ARBA00022827"/>
    </source>
</evidence>
<comment type="caution">
    <text evidence="9">The sequence shown here is derived from an EMBL/GenBank/DDBJ whole genome shotgun (WGS) entry which is preliminary data.</text>
</comment>
<gene>
    <name evidence="9" type="ORF">C2845_PM12G06920</name>
</gene>
<comment type="cofactor">
    <cofactor evidence="1">
        <name>FAD</name>
        <dbReference type="ChEBI" id="CHEBI:57692"/>
    </cofactor>
</comment>
<dbReference type="InterPro" id="IPR036318">
    <property type="entry name" value="FAD-bd_PCMH-like_sf"/>
</dbReference>
<dbReference type="PANTHER" id="PTHR13878:SF127">
    <property type="entry name" value="CYTOKININ DEHYDROGENASE 3"/>
    <property type="match status" value="1"/>
</dbReference>
<evidence type="ECO:0000313" key="10">
    <source>
        <dbReference type="Proteomes" id="UP000275267"/>
    </source>
</evidence>
<evidence type="ECO:0000256" key="7">
    <source>
        <dbReference type="ARBA" id="ARBA00023002"/>
    </source>
</evidence>
<dbReference type="EC" id="1.5.99.12" evidence="4"/>
<proteinExistence type="inferred from homology"/>
<dbReference type="Gene3D" id="3.30.465.10">
    <property type="match status" value="1"/>
</dbReference>
<dbReference type="GO" id="GO:0071949">
    <property type="term" value="F:FAD binding"/>
    <property type="evidence" value="ECO:0007669"/>
    <property type="project" value="InterPro"/>
</dbReference>
<dbReference type="SUPFAM" id="SSF55103">
    <property type="entry name" value="FAD-linked oxidases, C-terminal domain"/>
    <property type="match status" value="1"/>
</dbReference>
<dbReference type="PROSITE" id="PS51387">
    <property type="entry name" value="FAD_PCMH"/>
    <property type="match status" value="1"/>
</dbReference>
<evidence type="ECO:0000256" key="2">
    <source>
        <dbReference type="ARBA" id="ARBA00005466"/>
    </source>
</evidence>
<evidence type="ECO:0000256" key="1">
    <source>
        <dbReference type="ARBA" id="ARBA00001974"/>
    </source>
</evidence>
<dbReference type="InterPro" id="IPR016166">
    <property type="entry name" value="FAD-bd_PCMH"/>
</dbReference>
<dbReference type="Pfam" id="PF09265">
    <property type="entry name" value="Cytokin-bind"/>
    <property type="match status" value="1"/>
</dbReference>
<feature type="domain" description="FAD-binding PCMH-type" evidence="8">
    <location>
        <begin position="1"/>
        <end position="130"/>
    </location>
</feature>
<protein>
    <recommendedName>
        <fullName evidence="4">cytokinin dehydrogenase</fullName>
        <ecNumber evidence="4">1.5.99.12</ecNumber>
    </recommendedName>
</protein>
<dbReference type="OrthoDB" id="415825at2759"/>
<dbReference type="GO" id="GO:0009690">
    <property type="term" value="P:cytokinin metabolic process"/>
    <property type="evidence" value="ECO:0007669"/>
    <property type="project" value="InterPro"/>
</dbReference>
<evidence type="ECO:0000256" key="5">
    <source>
        <dbReference type="ARBA" id="ARBA00022630"/>
    </source>
</evidence>
<keyword evidence="6" id="KW-0274">FAD</keyword>
<dbReference type="SUPFAM" id="SSF56176">
    <property type="entry name" value="FAD-binding/transporter-associated domain-like"/>
    <property type="match status" value="1"/>
</dbReference>
<dbReference type="EMBL" id="PQIB02000012">
    <property type="protein sequence ID" value="RLM80169.1"/>
    <property type="molecule type" value="Genomic_DNA"/>
</dbReference>
<keyword evidence="7" id="KW-0560">Oxidoreductase</keyword>
<comment type="similarity">
    <text evidence="2">Belongs to the oxygen-dependent FAD-linked oxidoreductase family.</text>
</comment>
<dbReference type="GO" id="GO:0019139">
    <property type="term" value="F:cytokinin dehydrogenase activity"/>
    <property type="evidence" value="ECO:0007669"/>
    <property type="project" value="UniProtKB-EC"/>
</dbReference>
<dbReference type="PANTHER" id="PTHR13878">
    <property type="entry name" value="GULONOLACTONE OXIDASE"/>
    <property type="match status" value="1"/>
</dbReference>
<evidence type="ECO:0000259" key="8">
    <source>
        <dbReference type="PROSITE" id="PS51387"/>
    </source>
</evidence>
<dbReference type="InterPro" id="IPR016169">
    <property type="entry name" value="FAD-bd_PCMH_sub2"/>
</dbReference>
<evidence type="ECO:0000313" key="9">
    <source>
        <dbReference type="EMBL" id="RLM80169.1"/>
    </source>
</evidence>
<dbReference type="Proteomes" id="UP000275267">
    <property type="component" value="Unassembled WGS sequence"/>
</dbReference>
<dbReference type="STRING" id="4540.A0A3L6QIX4"/>